<accession>A0A917LE16</accession>
<evidence type="ECO:0000256" key="1">
    <source>
        <dbReference type="SAM" id="MobiDB-lite"/>
    </source>
</evidence>
<evidence type="ECO:0000259" key="2">
    <source>
        <dbReference type="Pfam" id="PF02720"/>
    </source>
</evidence>
<protein>
    <recommendedName>
        <fullName evidence="2">DUF222 domain-containing protein</fullName>
    </recommendedName>
</protein>
<reference evidence="3" key="2">
    <citation type="submission" date="2020-09" db="EMBL/GenBank/DDBJ databases">
        <authorList>
            <person name="Sun Q."/>
            <person name="Sedlacek I."/>
        </authorList>
    </citation>
    <scope>NUCLEOTIDE SEQUENCE</scope>
    <source>
        <strain evidence="3">CCM 7905</strain>
    </source>
</reference>
<dbReference type="Pfam" id="PF02720">
    <property type="entry name" value="DUF222"/>
    <property type="match status" value="1"/>
</dbReference>
<feature type="region of interest" description="Disordered" evidence="1">
    <location>
        <begin position="463"/>
        <end position="509"/>
    </location>
</feature>
<feature type="domain" description="DUF222" evidence="2">
    <location>
        <begin position="36"/>
        <end position="409"/>
    </location>
</feature>
<organism evidence="3 4">
    <name type="scientific">Rhodococcoides trifolii</name>
    <dbReference type="NCBI Taxonomy" id="908250"/>
    <lineage>
        <taxon>Bacteria</taxon>
        <taxon>Bacillati</taxon>
        <taxon>Actinomycetota</taxon>
        <taxon>Actinomycetes</taxon>
        <taxon>Mycobacteriales</taxon>
        <taxon>Nocardiaceae</taxon>
        <taxon>Rhodococcoides</taxon>
    </lineage>
</organism>
<name>A0A917LE16_9NOCA</name>
<sequence length="509" mass="56316">MITDYAQHLSSIEEQFTELAALNTALGENNDRAELIRRLDTLANRALALQYPLIQQLTEQPGYVSSGLTKTNDIIVDLTRCTPREANQRRNRARDVTVNTTPAGVPVPPQHPRLCAAVADGSANRQHLRVIDDFRRYLSRADADSVDPDDLAHAVDALGYLTRHLTADELALAAREYSERLLPDGFPDKDTKDVPFLTISPPREDGLRRIVGLIEAELHAYLEPYMAKYSAPGMLNPDDATPITDPDASTADADAADSEDTDNDRVDGDLTEDETDTAPGDPESSTPTAESAEQQARRDTAAARDTRTAGKRRHDALKFVLRTALMSGKFGTHRGIPVSVVITTALADLDKACGYVRTGGGTRLTRDDLRRMATHSDNYLVVFDEHTRKPLYLGRTRRTASPEQRYVLHGLDRGCTFPGCTGTAYYSEAHHRIDDWADGGNSDGDAFAFACPKHHRLHGTEPHQFRTSVAPPEHPQSGRTLWHHNTTDPTMTRGRINHAHHPEEYLLTT</sequence>
<evidence type="ECO:0000313" key="3">
    <source>
        <dbReference type="EMBL" id="GGG15505.1"/>
    </source>
</evidence>
<feature type="compositionally biased region" description="Polar residues" evidence="1">
    <location>
        <begin position="477"/>
        <end position="490"/>
    </location>
</feature>
<proteinExistence type="predicted"/>
<feature type="compositionally biased region" description="Basic and acidic residues" evidence="1">
    <location>
        <begin position="500"/>
        <end position="509"/>
    </location>
</feature>
<keyword evidence="4" id="KW-1185">Reference proteome</keyword>
<dbReference type="AlphaFoldDB" id="A0A917LE16"/>
<dbReference type="Proteomes" id="UP000654257">
    <property type="component" value="Unassembled WGS sequence"/>
</dbReference>
<feature type="compositionally biased region" description="Low complexity" evidence="1">
    <location>
        <begin position="237"/>
        <end position="253"/>
    </location>
</feature>
<gene>
    <name evidence="3" type="ORF">GCM10007304_31970</name>
</gene>
<comment type="caution">
    <text evidence="3">The sequence shown here is derived from an EMBL/GenBank/DDBJ whole genome shotgun (WGS) entry which is preliminary data.</text>
</comment>
<dbReference type="RefSeq" id="WP_188545817.1">
    <property type="nucleotide sequence ID" value="NZ_BMCU01000003.1"/>
</dbReference>
<dbReference type="CDD" id="cd00085">
    <property type="entry name" value="HNHc"/>
    <property type="match status" value="1"/>
</dbReference>
<dbReference type="InterPro" id="IPR003615">
    <property type="entry name" value="HNH_nuc"/>
</dbReference>
<feature type="compositionally biased region" description="Basic and acidic residues" evidence="1">
    <location>
        <begin position="295"/>
        <end position="308"/>
    </location>
</feature>
<evidence type="ECO:0000313" key="4">
    <source>
        <dbReference type="Proteomes" id="UP000654257"/>
    </source>
</evidence>
<dbReference type="InterPro" id="IPR003870">
    <property type="entry name" value="DUF222"/>
</dbReference>
<reference evidence="3" key="1">
    <citation type="journal article" date="2014" name="Int. J. Syst. Evol. Microbiol.">
        <title>Complete genome sequence of Corynebacterium casei LMG S-19264T (=DSM 44701T), isolated from a smear-ripened cheese.</title>
        <authorList>
            <consortium name="US DOE Joint Genome Institute (JGI-PGF)"/>
            <person name="Walter F."/>
            <person name="Albersmeier A."/>
            <person name="Kalinowski J."/>
            <person name="Ruckert C."/>
        </authorList>
    </citation>
    <scope>NUCLEOTIDE SEQUENCE</scope>
    <source>
        <strain evidence="3">CCM 7905</strain>
    </source>
</reference>
<dbReference type="EMBL" id="BMCU01000003">
    <property type="protein sequence ID" value="GGG15505.1"/>
    <property type="molecule type" value="Genomic_DNA"/>
</dbReference>
<feature type="region of interest" description="Disordered" evidence="1">
    <location>
        <begin position="237"/>
        <end position="310"/>
    </location>
</feature>
<feature type="compositionally biased region" description="Polar residues" evidence="1">
    <location>
        <begin position="283"/>
        <end position="294"/>
    </location>
</feature>